<sequence length="550" mass="61866">MVKRKWLAGLLSILLVASLALAGCGSTENAQQPGNQSSGGDAKPSEPQVLNLNINSEPPSLLPTKATDSTSGLVLIHVMEGLTRLGEDGEPKPGIAEKWDISDDGLTYTFHLRKDAKWSDGQPVTAHDFEYAWKKLLDPNSAADYAYQLYYLKNGQKYNEGKAKADDVGVKALDDHTLQVTLEKPTPYFLSLTAFYALFPIPKHVDEKNPNWHKEASTYVSNGPFVLAEWVHDSKIVLKKNPNYWAANEVKLEQINMAMVNDENTEYQMFETGQLDVASPPTDLTKQLIDEGKAKVSPYFGTYYLVFNTKDKILSNAKIRKALALAIDRKLLVENVLQGGQVPALGFVPPGAPGVQDDFRKEQGDLFKDNDVETAKKLLQEGLQELGLKKLPPIEYKFNTNQGHQKIAEAIQQMWKQNLGIEVKLSNEEWKVYLDSIDQGKFQVGRMGWIGDYIDAMTFMDLFVTGGGNNYPKWSNKKYDELIEKAKSSNDQAERTKAMQEAEKILIDEMPIVPIYFYTRVYMEKPYVKGAVRNVIMETDYSRAWIEGKQ</sequence>
<dbReference type="PIRSF" id="PIRSF002741">
    <property type="entry name" value="MppA"/>
    <property type="match status" value="1"/>
</dbReference>
<dbReference type="InterPro" id="IPR000914">
    <property type="entry name" value="SBP_5_dom"/>
</dbReference>
<dbReference type="InterPro" id="IPR023765">
    <property type="entry name" value="SBP_5_CS"/>
</dbReference>
<dbReference type="FunFam" id="3.90.76.10:FF:000001">
    <property type="entry name" value="Oligopeptide ABC transporter substrate-binding protein"/>
    <property type="match status" value="1"/>
</dbReference>
<accession>A0A8J3F9B6</accession>
<dbReference type="PANTHER" id="PTHR30290">
    <property type="entry name" value="PERIPLASMIC BINDING COMPONENT OF ABC TRANSPORTER"/>
    <property type="match status" value="1"/>
</dbReference>
<feature type="chain" id="PRO_5039015298" evidence="10">
    <location>
        <begin position="23"/>
        <end position="550"/>
    </location>
</feature>
<feature type="signal peptide" evidence="10">
    <location>
        <begin position="1"/>
        <end position="22"/>
    </location>
</feature>
<dbReference type="GO" id="GO:0043190">
    <property type="term" value="C:ATP-binding cassette (ABC) transporter complex"/>
    <property type="evidence" value="ECO:0007669"/>
    <property type="project" value="InterPro"/>
</dbReference>
<dbReference type="Gene3D" id="3.90.76.10">
    <property type="entry name" value="Dipeptide-binding Protein, Domain 1"/>
    <property type="match status" value="1"/>
</dbReference>
<evidence type="ECO:0000256" key="4">
    <source>
        <dbReference type="ARBA" id="ARBA00022729"/>
    </source>
</evidence>
<dbReference type="InterPro" id="IPR030678">
    <property type="entry name" value="Peptide/Ni-bd"/>
</dbReference>
<keyword evidence="5" id="KW-0571">Peptide transport</keyword>
<evidence type="ECO:0000256" key="5">
    <source>
        <dbReference type="ARBA" id="ARBA00022856"/>
    </source>
</evidence>
<keyword evidence="3" id="KW-0813">Transport</keyword>
<feature type="coiled-coil region" evidence="8">
    <location>
        <begin position="476"/>
        <end position="503"/>
    </location>
</feature>
<protein>
    <submittedName>
        <fullName evidence="12">Oligopeptide-binding protein OppA</fullName>
    </submittedName>
</protein>
<dbReference type="RefSeq" id="WP_188816630.1">
    <property type="nucleotide sequence ID" value="NZ_BMOF01000003.1"/>
</dbReference>
<feature type="region of interest" description="Disordered" evidence="9">
    <location>
        <begin position="26"/>
        <end position="50"/>
    </location>
</feature>
<dbReference type="PANTHER" id="PTHR30290:SF79">
    <property type="entry name" value="DIPEPTIDE-BINDING PROTEIN DPPE"/>
    <property type="match status" value="1"/>
</dbReference>
<keyword evidence="13" id="KW-1185">Reference proteome</keyword>
<organism evidence="12 13">
    <name type="scientific">Calditerricola satsumensis</name>
    <dbReference type="NCBI Taxonomy" id="373054"/>
    <lineage>
        <taxon>Bacteria</taxon>
        <taxon>Bacillati</taxon>
        <taxon>Bacillota</taxon>
        <taxon>Bacilli</taxon>
        <taxon>Bacillales</taxon>
        <taxon>Bacillaceae</taxon>
        <taxon>Calditerricola</taxon>
    </lineage>
</organism>
<dbReference type="Proteomes" id="UP000637720">
    <property type="component" value="Unassembled WGS sequence"/>
</dbReference>
<feature type="compositionally biased region" description="Polar residues" evidence="9">
    <location>
        <begin position="26"/>
        <end position="39"/>
    </location>
</feature>
<reference evidence="12" key="1">
    <citation type="journal article" date="2014" name="Int. J. Syst. Evol. Microbiol.">
        <title>Complete genome sequence of Corynebacterium casei LMG S-19264T (=DSM 44701T), isolated from a smear-ripened cheese.</title>
        <authorList>
            <consortium name="US DOE Joint Genome Institute (JGI-PGF)"/>
            <person name="Walter F."/>
            <person name="Albersmeier A."/>
            <person name="Kalinowski J."/>
            <person name="Ruckert C."/>
        </authorList>
    </citation>
    <scope>NUCLEOTIDE SEQUENCE</scope>
    <source>
        <strain evidence="12">JCM 14719</strain>
    </source>
</reference>
<evidence type="ECO:0000256" key="7">
    <source>
        <dbReference type="ARBA" id="ARBA00023288"/>
    </source>
</evidence>
<evidence type="ECO:0000256" key="3">
    <source>
        <dbReference type="ARBA" id="ARBA00022448"/>
    </source>
</evidence>
<dbReference type="PROSITE" id="PS51257">
    <property type="entry name" value="PROKAR_LIPOPROTEIN"/>
    <property type="match status" value="1"/>
</dbReference>
<name>A0A8J3F9B6_9BACI</name>
<dbReference type="SUPFAM" id="SSF53850">
    <property type="entry name" value="Periplasmic binding protein-like II"/>
    <property type="match status" value="1"/>
</dbReference>
<evidence type="ECO:0000259" key="11">
    <source>
        <dbReference type="Pfam" id="PF00496"/>
    </source>
</evidence>
<dbReference type="EMBL" id="BMOF01000003">
    <property type="protein sequence ID" value="GGJ93046.1"/>
    <property type="molecule type" value="Genomic_DNA"/>
</dbReference>
<keyword evidence="7" id="KW-0449">Lipoprotein</keyword>
<evidence type="ECO:0000256" key="2">
    <source>
        <dbReference type="ARBA" id="ARBA00005695"/>
    </source>
</evidence>
<reference evidence="12" key="2">
    <citation type="submission" date="2020-09" db="EMBL/GenBank/DDBJ databases">
        <authorList>
            <person name="Sun Q."/>
            <person name="Ohkuma M."/>
        </authorList>
    </citation>
    <scope>NUCLEOTIDE SEQUENCE</scope>
    <source>
        <strain evidence="12">JCM 14719</strain>
    </source>
</reference>
<evidence type="ECO:0000313" key="13">
    <source>
        <dbReference type="Proteomes" id="UP000637720"/>
    </source>
</evidence>
<dbReference type="AlphaFoldDB" id="A0A8J3F9B6"/>
<gene>
    <name evidence="12" type="primary">oppA</name>
    <name evidence="12" type="ORF">GCM10007043_03440</name>
</gene>
<evidence type="ECO:0000256" key="10">
    <source>
        <dbReference type="SAM" id="SignalP"/>
    </source>
</evidence>
<keyword evidence="5" id="KW-0653">Protein transport</keyword>
<feature type="domain" description="Solute-binding protein family 5" evidence="11">
    <location>
        <begin position="90"/>
        <end position="470"/>
    </location>
</feature>
<keyword evidence="4 10" id="KW-0732">Signal</keyword>
<evidence type="ECO:0000256" key="1">
    <source>
        <dbReference type="ARBA" id="ARBA00004193"/>
    </source>
</evidence>
<proteinExistence type="inferred from homology"/>
<evidence type="ECO:0000256" key="6">
    <source>
        <dbReference type="ARBA" id="ARBA00023139"/>
    </source>
</evidence>
<dbReference type="Gene3D" id="3.10.105.10">
    <property type="entry name" value="Dipeptide-binding Protein, Domain 3"/>
    <property type="match status" value="1"/>
</dbReference>
<keyword evidence="6" id="KW-0564">Palmitate</keyword>
<dbReference type="GO" id="GO:0015833">
    <property type="term" value="P:peptide transport"/>
    <property type="evidence" value="ECO:0007669"/>
    <property type="project" value="UniProtKB-KW"/>
</dbReference>
<dbReference type="PROSITE" id="PS01040">
    <property type="entry name" value="SBP_BACTERIAL_5"/>
    <property type="match status" value="1"/>
</dbReference>
<dbReference type="FunFam" id="3.10.105.10:FF:000001">
    <property type="entry name" value="Oligopeptide ABC transporter, oligopeptide-binding protein"/>
    <property type="match status" value="1"/>
</dbReference>
<dbReference type="CDD" id="cd08504">
    <property type="entry name" value="PBP2_OppA"/>
    <property type="match status" value="1"/>
</dbReference>
<evidence type="ECO:0000256" key="9">
    <source>
        <dbReference type="SAM" id="MobiDB-lite"/>
    </source>
</evidence>
<evidence type="ECO:0000313" key="12">
    <source>
        <dbReference type="EMBL" id="GGJ93046.1"/>
    </source>
</evidence>
<comment type="subcellular location">
    <subcellularLocation>
        <location evidence="1">Cell membrane</location>
        <topology evidence="1">Lipid-anchor</topology>
    </subcellularLocation>
</comment>
<dbReference type="Gene3D" id="3.40.190.10">
    <property type="entry name" value="Periplasmic binding protein-like II"/>
    <property type="match status" value="1"/>
</dbReference>
<comment type="caution">
    <text evidence="12">The sequence shown here is derived from an EMBL/GenBank/DDBJ whole genome shotgun (WGS) entry which is preliminary data.</text>
</comment>
<dbReference type="GO" id="GO:0030288">
    <property type="term" value="C:outer membrane-bounded periplasmic space"/>
    <property type="evidence" value="ECO:0007669"/>
    <property type="project" value="UniProtKB-ARBA"/>
</dbReference>
<dbReference type="Pfam" id="PF00496">
    <property type="entry name" value="SBP_bac_5"/>
    <property type="match status" value="1"/>
</dbReference>
<evidence type="ECO:0000256" key="8">
    <source>
        <dbReference type="SAM" id="Coils"/>
    </source>
</evidence>
<comment type="similarity">
    <text evidence="2">Belongs to the bacterial solute-binding protein 5 family.</text>
</comment>
<keyword evidence="8" id="KW-0175">Coiled coil</keyword>
<dbReference type="InterPro" id="IPR039424">
    <property type="entry name" value="SBP_5"/>
</dbReference>
<dbReference type="GO" id="GO:1904680">
    <property type="term" value="F:peptide transmembrane transporter activity"/>
    <property type="evidence" value="ECO:0007669"/>
    <property type="project" value="TreeGrafter"/>
</dbReference>